<dbReference type="AlphaFoldDB" id="A0A285EIU6"/>
<gene>
    <name evidence="3" type="ORF">SAMN06893097_11268</name>
</gene>
<feature type="compositionally biased region" description="Pro residues" evidence="1">
    <location>
        <begin position="206"/>
        <end position="223"/>
    </location>
</feature>
<dbReference type="PROSITE" id="PS51257">
    <property type="entry name" value="PROKAR_LIPOPROTEIN"/>
    <property type="match status" value="1"/>
</dbReference>
<sequence length="223" mass="21868">MTASRVRLGLVGLGAVGLGTLGLGAVLAGCGVPTGGPAETIPASEVPFGLTSPSAQTSATPAPEPQADPTRVYLVARDDSLVPRPREVTGRLAQDRLDSLLAALAAGPTAAEHDLQLSTALPPDVELTVTDLTGGTATIDLAGPTDAPAGPAGRRAVAQLVLSATSVPGVDAVVLTVDGAPVDAPLPSGQLSPAPLSADDYVTYLTPPPPVTPAPGPGPAPPS</sequence>
<dbReference type="Proteomes" id="UP000219514">
    <property type="component" value="Unassembled WGS sequence"/>
</dbReference>
<name>A0A285EIU6_9ACTN</name>
<organism evidence="3 4">
    <name type="scientific">Geodermatophilus sabuli</name>
    <dbReference type="NCBI Taxonomy" id="1564158"/>
    <lineage>
        <taxon>Bacteria</taxon>
        <taxon>Bacillati</taxon>
        <taxon>Actinomycetota</taxon>
        <taxon>Actinomycetes</taxon>
        <taxon>Geodermatophilales</taxon>
        <taxon>Geodermatophilaceae</taxon>
        <taxon>Geodermatophilus</taxon>
    </lineage>
</organism>
<feature type="domain" description="GerMN" evidence="2">
    <location>
        <begin position="97"/>
        <end position="186"/>
    </location>
</feature>
<keyword evidence="4" id="KW-1185">Reference proteome</keyword>
<feature type="region of interest" description="Disordered" evidence="1">
    <location>
        <begin position="186"/>
        <end position="223"/>
    </location>
</feature>
<evidence type="ECO:0000259" key="2">
    <source>
        <dbReference type="SMART" id="SM00909"/>
    </source>
</evidence>
<feature type="compositionally biased region" description="Polar residues" evidence="1">
    <location>
        <begin position="51"/>
        <end position="60"/>
    </location>
</feature>
<evidence type="ECO:0000313" key="3">
    <source>
        <dbReference type="EMBL" id="SNX98773.1"/>
    </source>
</evidence>
<protein>
    <submittedName>
        <fullName evidence="3">Sporulation and spore germination</fullName>
    </submittedName>
</protein>
<dbReference type="RefSeq" id="WP_097208692.1">
    <property type="nucleotide sequence ID" value="NZ_JACHXB010000008.1"/>
</dbReference>
<evidence type="ECO:0000313" key="4">
    <source>
        <dbReference type="Proteomes" id="UP000219514"/>
    </source>
</evidence>
<dbReference type="InterPro" id="IPR019606">
    <property type="entry name" value="GerMN"/>
</dbReference>
<proteinExistence type="predicted"/>
<evidence type="ECO:0000256" key="1">
    <source>
        <dbReference type="SAM" id="MobiDB-lite"/>
    </source>
</evidence>
<dbReference type="EMBL" id="OBDO01000012">
    <property type="protein sequence ID" value="SNX98773.1"/>
    <property type="molecule type" value="Genomic_DNA"/>
</dbReference>
<dbReference type="SMART" id="SM00909">
    <property type="entry name" value="Germane"/>
    <property type="match status" value="1"/>
</dbReference>
<dbReference type="Pfam" id="PF10646">
    <property type="entry name" value="Germane"/>
    <property type="match status" value="1"/>
</dbReference>
<accession>A0A285EIU6</accession>
<reference evidence="3 4" key="1">
    <citation type="submission" date="2017-09" db="EMBL/GenBank/DDBJ databases">
        <authorList>
            <person name="Ehlers B."/>
            <person name="Leendertz F.H."/>
        </authorList>
    </citation>
    <scope>NUCLEOTIDE SEQUENCE [LARGE SCALE GENOMIC DNA]</scope>
    <source>
        <strain evidence="3 4">DSM 46844</strain>
    </source>
</reference>
<dbReference type="OrthoDB" id="3774064at2"/>
<feature type="region of interest" description="Disordered" evidence="1">
    <location>
        <begin position="44"/>
        <end position="68"/>
    </location>
</feature>